<dbReference type="EMBL" id="RSCD01000003">
    <property type="protein sequence ID" value="RSH94041.1"/>
    <property type="molecule type" value="Genomic_DNA"/>
</dbReference>
<evidence type="ECO:0000256" key="1">
    <source>
        <dbReference type="SAM" id="MobiDB-lite"/>
    </source>
</evidence>
<name>A0A427YSP7_9TREE</name>
<keyword evidence="3" id="KW-1185">Reference proteome</keyword>
<feature type="compositionally biased region" description="Basic and acidic residues" evidence="1">
    <location>
        <begin position="29"/>
        <end position="48"/>
    </location>
</feature>
<dbReference type="OrthoDB" id="10303978at2759"/>
<protein>
    <submittedName>
        <fullName evidence="2">Uncharacterized protein</fullName>
    </submittedName>
</protein>
<feature type="region of interest" description="Disordered" evidence="1">
    <location>
        <begin position="29"/>
        <end position="59"/>
    </location>
</feature>
<evidence type="ECO:0000313" key="3">
    <source>
        <dbReference type="Proteomes" id="UP000279259"/>
    </source>
</evidence>
<comment type="caution">
    <text evidence="2">The sequence shown here is derived from an EMBL/GenBank/DDBJ whole genome shotgun (WGS) entry which is preliminary data.</text>
</comment>
<sequence length="59" mass="6177">MSEQIIYKQGEHFWNGAGELVDKTGKVVEGAPKKGDADAPKDLTDLPKDSNCAAGACGN</sequence>
<accession>A0A427YSP7</accession>
<gene>
    <name evidence="2" type="ORF">EHS25_006695</name>
</gene>
<dbReference type="AlphaFoldDB" id="A0A427YSP7"/>
<organism evidence="2 3">
    <name type="scientific">Saitozyma podzolica</name>
    <dbReference type="NCBI Taxonomy" id="1890683"/>
    <lineage>
        <taxon>Eukaryota</taxon>
        <taxon>Fungi</taxon>
        <taxon>Dikarya</taxon>
        <taxon>Basidiomycota</taxon>
        <taxon>Agaricomycotina</taxon>
        <taxon>Tremellomycetes</taxon>
        <taxon>Tremellales</taxon>
        <taxon>Trimorphomycetaceae</taxon>
        <taxon>Saitozyma</taxon>
    </lineage>
</organism>
<reference evidence="2 3" key="1">
    <citation type="submission" date="2018-11" db="EMBL/GenBank/DDBJ databases">
        <title>Genome sequence of Saitozyma podzolica DSM 27192.</title>
        <authorList>
            <person name="Aliyu H."/>
            <person name="Gorte O."/>
            <person name="Ochsenreither K."/>
        </authorList>
    </citation>
    <scope>NUCLEOTIDE SEQUENCE [LARGE SCALE GENOMIC DNA]</scope>
    <source>
        <strain evidence="2 3">DSM 27192</strain>
    </source>
</reference>
<proteinExistence type="predicted"/>
<evidence type="ECO:0000313" key="2">
    <source>
        <dbReference type="EMBL" id="RSH94041.1"/>
    </source>
</evidence>
<dbReference type="Proteomes" id="UP000279259">
    <property type="component" value="Unassembled WGS sequence"/>
</dbReference>